<feature type="coiled-coil region" evidence="1">
    <location>
        <begin position="556"/>
        <end position="583"/>
    </location>
</feature>
<keyword evidence="1" id="KW-0175">Coiled coil</keyword>
<feature type="compositionally biased region" description="Basic and acidic residues" evidence="2">
    <location>
        <begin position="157"/>
        <end position="169"/>
    </location>
</feature>
<feature type="region of interest" description="Disordered" evidence="2">
    <location>
        <begin position="770"/>
        <end position="791"/>
    </location>
</feature>
<dbReference type="EMBL" id="BLKM01000403">
    <property type="protein sequence ID" value="GFG33056.1"/>
    <property type="molecule type" value="Genomic_DNA"/>
</dbReference>
<gene>
    <name evidence="3" type="ORF">Cfor_12082</name>
</gene>
<dbReference type="AlphaFoldDB" id="A0A6L2PL27"/>
<sequence length="837" mass="93806">MNARRVQSSITGLQRDIANYEAFLSKVIKGKVDKPKSAAYKPAQNVNPSIVRGRSVTPFVSDPSVKILYPPKIRPRHQQSNTKPPNTANRVLCKEVFENSNATVEVRVKTKRPNVGVNRKRSRGNTLISVPEIDRSVTKDETQKQSNVLFQQSDPSQHNRDVQHGRENQSHLNDGSLPWAHILKDKNTVCMIHSAKPKDKDEAGQKKVHGNRRSTRRSIKRQHKQLVPENSMSSSTSDDSSDDQKSCKYVSRSVQCSLPGVIASDDREKDMPPSKLSTECNCSSVVGGSLSMFNPVRTLKFLVKELRGKLGKSEDGDKLQRIITSMEEALMRIPSEIKPQEVEHINDVPTRDETATSKPNQIRFVPLKPTGTSLSTPVVVPKFKLTGQGSFRGFENFLPKLHEQQMSHPNLQSTKLVEPEKEIIHETQIAQRELELTHANLELKCKQLELAGDQLRKERDNLTVKMLSMGEKIEEMHNKEKDYLTTISCLRSNLENLKKKVEEQAKVAAELAGSNAQLKEENKTSLRLNDAEAVQAKFLKEEGRIQAQLQIMKLEHDKFEMLMASKDKELEKLKQELKGIQAFASEQLRNLKSFSAIHKAAHQTDSGKQSLFNNKPQLDSLATEVSLFLRKSQMGEGGETEKQPVFSSPTSSVLSFVGVCPSWKNISRISASDSDVKKLSSKEVFELSQTGKSNIKDSRHNSDLEGNRSFPLRKPGSQEFKSFLAASLSEDVTAEARHESSITEPKTCKELKDELRNMFEEIKKQTRIGIGVSLPSPPHQYSEISEPGGMSQWSEISDVESIQNSLCFSSSSAELNNGKFDFGTTDTSFENKFEADS</sequence>
<feature type="compositionally biased region" description="Basic residues" evidence="2">
    <location>
        <begin position="206"/>
        <end position="224"/>
    </location>
</feature>
<evidence type="ECO:0000313" key="4">
    <source>
        <dbReference type="Proteomes" id="UP000502823"/>
    </source>
</evidence>
<reference evidence="4" key="1">
    <citation type="submission" date="2020-01" db="EMBL/GenBank/DDBJ databases">
        <title>Draft genome sequence of the Termite Coptotermes fromosanus.</title>
        <authorList>
            <person name="Itakura S."/>
            <person name="Yosikawa Y."/>
            <person name="Umezawa K."/>
        </authorList>
    </citation>
    <scope>NUCLEOTIDE SEQUENCE [LARGE SCALE GENOMIC DNA]</scope>
</reference>
<evidence type="ECO:0000256" key="1">
    <source>
        <dbReference type="SAM" id="Coils"/>
    </source>
</evidence>
<feature type="coiled-coil region" evidence="1">
    <location>
        <begin position="431"/>
        <end position="514"/>
    </location>
</feature>
<proteinExistence type="predicted"/>
<dbReference type="OrthoDB" id="8193820at2759"/>
<feature type="compositionally biased region" description="Basic and acidic residues" evidence="2">
    <location>
        <begin position="132"/>
        <end position="143"/>
    </location>
</feature>
<protein>
    <submittedName>
        <fullName evidence="3">Uncharacterized protein</fullName>
    </submittedName>
</protein>
<feature type="region of interest" description="Disordered" evidence="2">
    <location>
        <begin position="690"/>
        <end position="714"/>
    </location>
</feature>
<feature type="region of interest" description="Disordered" evidence="2">
    <location>
        <begin position="195"/>
        <end position="246"/>
    </location>
</feature>
<accession>A0A6L2PL27</accession>
<comment type="caution">
    <text evidence="3">The sequence shown here is derived from an EMBL/GenBank/DDBJ whole genome shotgun (WGS) entry which is preliminary data.</text>
</comment>
<feature type="compositionally biased region" description="Basic and acidic residues" evidence="2">
    <location>
        <begin position="196"/>
        <end position="205"/>
    </location>
</feature>
<keyword evidence="4" id="KW-1185">Reference proteome</keyword>
<evidence type="ECO:0000256" key="2">
    <source>
        <dbReference type="SAM" id="MobiDB-lite"/>
    </source>
</evidence>
<feature type="region of interest" description="Disordered" evidence="2">
    <location>
        <begin position="114"/>
        <end position="175"/>
    </location>
</feature>
<dbReference type="Proteomes" id="UP000502823">
    <property type="component" value="Unassembled WGS sequence"/>
</dbReference>
<organism evidence="3 4">
    <name type="scientific">Coptotermes formosanus</name>
    <name type="common">Formosan subterranean termite</name>
    <dbReference type="NCBI Taxonomy" id="36987"/>
    <lineage>
        <taxon>Eukaryota</taxon>
        <taxon>Metazoa</taxon>
        <taxon>Ecdysozoa</taxon>
        <taxon>Arthropoda</taxon>
        <taxon>Hexapoda</taxon>
        <taxon>Insecta</taxon>
        <taxon>Pterygota</taxon>
        <taxon>Neoptera</taxon>
        <taxon>Polyneoptera</taxon>
        <taxon>Dictyoptera</taxon>
        <taxon>Blattodea</taxon>
        <taxon>Blattoidea</taxon>
        <taxon>Termitoidae</taxon>
        <taxon>Rhinotermitidae</taxon>
        <taxon>Coptotermes</taxon>
    </lineage>
</organism>
<feature type="compositionally biased region" description="Polar residues" evidence="2">
    <location>
        <begin position="144"/>
        <end position="156"/>
    </location>
</feature>
<evidence type="ECO:0000313" key="3">
    <source>
        <dbReference type="EMBL" id="GFG33056.1"/>
    </source>
</evidence>
<name>A0A6L2PL27_COPFO</name>
<feature type="compositionally biased region" description="Basic and acidic residues" evidence="2">
    <location>
        <begin position="694"/>
        <end position="706"/>
    </location>
</feature>
<dbReference type="InParanoid" id="A0A6L2PL27"/>